<evidence type="ECO:0000259" key="4">
    <source>
        <dbReference type="PROSITE" id="PS50932"/>
    </source>
</evidence>
<dbReference type="PANTHER" id="PTHR30146">
    <property type="entry name" value="LACI-RELATED TRANSCRIPTIONAL REPRESSOR"/>
    <property type="match status" value="1"/>
</dbReference>
<dbReference type="InterPro" id="IPR046335">
    <property type="entry name" value="LacI/GalR-like_sensor"/>
</dbReference>
<evidence type="ECO:0000256" key="2">
    <source>
        <dbReference type="ARBA" id="ARBA00023125"/>
    </source>
</evidence>
<protein>
    <submittedName>
        <fullName evidence="5">LacI family DNA-binding transcriptional regulator</fullName>
    </submittedName>
</protein>
<dbReference type="Gene3D" id="1.10.260.40">
    <property type="entry name" value="lambda repressor-like DNA-binding domains"/>
    <property type="match status" value="1"/>
</dbReference>
<dbReference type="InterPro" id="IPR010982">
    <property type="entry name" value="Lambda_DNA-bd_dom_sf"/>
</dbReference>
<dbReference type="EMBL" id="JAGKSB010000005">
    <property type="protein sequence ID" value="MBP3943136.1"/>
    <property type="molecule type" value="Genomic_DNA"/>
</dbReference>
<dbReference type="GO" id="GO:0003700">
    <property type="term" value="F:DNA-binding transcription factor activity"/>
    <property type="evidence" value="ECO:0007669"/>
    <property type="project" value="TreeGrafter"/>
</dbReference>
<dbReference type="InterPro" id="IPR000843">
    <property type="entry name" value="HTH_LacI"/>
</dbReference>
<dbReference type="SMART" id="SM00354">
    <property type="entry name" value="HTH_LACI"/>
    <property type="match status" value="1"/>
</dbReference>
<comment type="caution">
    <text evidence="5">The sequence shown here is derived from an EMBL/GenBank/DDBJ whole genome shotgun (WGS) entry which is preliminary data.</text>
</comment>
<evidence type="ECO:0000313" key="6">
    <source>
        <dbReference type="Proteomes" id="UP000679691"/>
    </source>
</evidence>
<proteinExistence type="predicted"/>
<dbReference type="PANTHER" id="PTHR30146:SF109">
    <property type="entry name" value="HTH-TYPE TRANSCRIPTIONAL REGULATOR GALS"/>
    <property type="match status" value="1"/>
</dbReference>
<gene>
    <name evidence="5" type="ORF">J5U18_06100</name>
</gene>
<dbReference type="SUPFAM" id="SSF53822">
    <property type="entry name" value="Periplasmic binding protein-like I"/>
    <property type="match status" value="1"/>
</dbReference>
<evidence type="ECO:0000313" key="5">
    <source>
        <dbReference type="EMBL" id="MBP3943136.1"/>
    </source>
</evidence>
<dbReference type="Gene3D" id="3.40.50.2300">
    <property type="match status" value="2"/>
</dbReference>
<dbReference type="AlphaFoldDB" id="A0A8T4HAH8"/>
<dbReference type="PROSITE" id="PS50932">
    <property type="entry name" value="HTH_LACI_2"/>
    <property type="match status" value="1"/>
</dbReference>
<name>A0A8T4HAH8_9SPHI</name>
<evidence type="ECO:0000256" key="3">
    <source>
        <dbReference type="ARBA" id="ARBA00023163"/>
    </source>
</evidence>
<dbReference type="GO" id="GO:0000976">
    <property type="term" value="F:transcription cis-regulatory region binding"/>
    <property type="evidence" value="ECO:0007669"/>
    <property type="project" value="TreeGrafter"/>
</dbReference>
<organism evidence="5 6">
    <name type="scientific">Rhinopithecimicrobium faecis</name>
    <dbReference type="NCBI Taxonomy" id="2820698"/>
    <lineage>
        <taxon>Bacteria</taxon>
        <taxon>Pseudomonadati</taxon>
        <taxon>Bacteroidota</taxon>
        <taxon>Sphingobacteriia</taxon>
        <taxon>Sphingobacteriales</taxon>
        <taxon>Sphingobacteriaceae</taxon>
        <taxon>Rhinopithecimicrobium</taxon>
    </lineage>
</organism>
<dbReference type="RefSeq" id="WP_353546623.1">
    <property type="nucleotide sequence ID" value="NZ_JAGKSB010000005.1"/>
</dbReference>
<feature type="domain" description="HTH lacI-type" evidence="4">
    <location>
        <begin position="7"/>
        <end position="62"/>
    </location>
</feature>
<dbReference type="Pfam" id="PF00356">
    <property type="entry name" value="LacI"/>
    <property type="match status" value="1"/>
</dbReference>
<accession>A0A8T4HAH8</accession>
<dbReference type="CDD" id="cd01392">
    <property type="entry name" value="HTH_LacI"/>
    <property type="match status" value="1"/>
</dbReference>
<dbReference type="InterPro" id="IPR028082">
    <property type="entry name" value="Peripla_BP_I"/>
</dbReference>
<dbReference type="Pfam" id="PF13377">
    <property type="entry name" value="Peripla_BP_3"/>
    <property type="match status" value="1"/>
</dbReference>
<reference evidence="5" key="1">
    <citation type="submission" date="2021-03" db="EMBL/GenBank/DDBJ databases">
        <authorList>
            <person name="Lu T."/>
            <person name="Wang Q."/>
            <person name="Han X."/>
        </authorList>
    </citation>
    <scope>NUCLEOTIDE SEQUENCE</scope>
    <source>
        <strain evidence="5">WQ 2009</strain>
    </source>
</reference>
<keyword evidence="2 5" id="KW-0238">DNA-binding</keyword>
<dbReference type="Proteomes" id="UP000679691">
    <property type="component" value="Unassembled WGS sequence"/>
</dbReference>
<keyword evidence="6" id="KW-1185">Reference proteome</keyword>
<sequence>MKKRILISDIAKALGISVTTVSFILNDKAKEKRISEALTNRVLAYVQEVGYKPNELAKSLRTGKTKIIALIIEDISNPFFANIARLIETKAYAQGYRIIYCSTDNRLDKTQELIELFYDRQVDGFIITPTVGLAPTIQRLKDHAVPLVLFDRFLADVQTNFVVADNFTGANEATTHLFEQGFERVGFVSLRSEQSQMMDRLTGYSTAVEKQAKERYTLEVATDSWEQDIQDKLADFIKEHRIDALLFATNYLAISGLKAAKAQRFKMPAMIAYDDHTLFEMYEPSISVVSQPVEEIADKLISILLNQMQGKSKSLREVVLPCQLKIRESSRFIS</sequence>
<dbReference type="SUPFAM" id="SSF47413">
    <property type="entry name" value="lambda repressor-like DNA-binding domains"/>
    <property type="match status" value="1"/>
</dbReference>
<keyword evidence="3" id="KW-0804">Transcription</keyword>
<evidence type="ECO:0000256" key="1">
    <source>
        <dbReference type="ARBA" id="ARBA00023015"/>
    </source>
</evidence>
<keyword evidence="1" id="KW-0805">Transcription regulation</keyword>